<keyword evidence="1" id="KW-0863">Zinc-finger</keyword>
<dbReference type="AlphaFoldDB" id="A0A914M7V7"/>
<dbReference type="GO" id="GO:0008270">
    <property type="term" value="F:zinc ion binding"/>
    <property type="evidence" value="ECO:0007669"/>
    <property type="project" value="UniProtKB-KW"/>
</dbReference>
<dbReference type="Gene3D" id="3.30.160.60">
    <property type="entry name" value="Classic Zinc Finger"/>
    <property type="match status" value="1"/>
</dbReference>
<evidence type="ECO:0000259" key="3">
    <source>
        <dbReference type="PROSITE" id="PS50157"/>
    </source>
</evidence>
<feature type="compositionally biased region" description="Low complexity" evidence="2">
    <location>
        <begin position="1"/>
        <end position="13"/>
    </location>
</feature>
<feature type="region of interest" description="Disordered" evidence="2">
    <location>
        <begin position="1"/>
        <end position="33"/>
    </location>
</feature>
<reference evidence="5" key="1">
    <citation type="submission" date="2022-11" db="UniProtKB">
        <authorList>
            <consortium name="WormBaseParasite"/>
        </authorList>
    </citation>
    <scope>IDENTIFICATION</scope>
</reference>
<dbReference type="PROSITE" id="PS00028">
    <property type="entry name" value="ZINC_FINGER_C2H2_1"/>
    <property type="match status" value="1"/>
</dbReference>
<evidence type="ECO:0000256" key="2">
    <source>
        <dbReference type="SAM" id="MobiDB-lite"/>
    </source>
</evidence>
<dbReference type="PROSITE" id="PS50157">
    <property type="entry name" value="ZINC_FINGER_C2H2_2"/>
    <property type="match status" value="1"/>
</dbReference>
<protein>
    <submittedName>
        <fullName evidence="5">C2H2-type domain-containing protein</fullName>
    </submittedName>
</protein>
<feature type="region of interest" description="Disordered" evidence="2">
    <location>
        <begin position="366"/>
        <end position="405"/>
    </location>
</feature>
<evidence type="ECO:0000313" key="5">
    <source>
        <dbReference type="WBParaSite" id="Minc3s01406g23554"/>
    </source>
</evidence>
<feature type="compositionally biased region" description="Basic and acidic residues" evidence="2">
    <location>
        <begin position="370"/>
        <end position="383"/>
    </location>
</feature>
<keyword evidence="1" id="KW-0862">Zinc</keyword>
<feature type="compositionally biased region" description="Basic and acidic residues" evidence="2">
    <location>
        <begin position="20"/>
        <end position="33"/>
    </location>
</feature>
<keyword evidence="4" id="KW-1185">Reference proteome</keyword>
<dbReference type="WBParaSite" id="Minc3s01406g23554">
    <property type="protein sequence ID" value="Minc3s01406g23554"/>
    <property type="gene ID" value="Minc3s01406g23554"/>
</dbReference>
<evidence type="ECO:0000256" key="1">
    <source>
        <dbReference type="PROSITE-ProRule" id="PRU00042"/>
    </source>
</evidence>
<name>A0A914M7V7_MELIC</name>
<dbReference type="InterPro" id="IPR013087">
    <property type="entry name" value="Znf_C2H2_type"/>
</dbReference>
<dbReference type="Proteomes" id="UP000887563">
    <property type="component" value="Unplaced"/>
</dbReference>
<evidence type="ECO:0000313" key="4">
    <source>
        <dbReference type="Proteomes" id="UP000887563"/>
    </source>
</evidence>
<sequence length="405" mass="47042">MQQYFRSQQQQQQPAEEEKEEIKNNKEIKNSEKSEKIIEKVEEEEEGEEIIVVVDGEEEINKNKNVEIVDFEEEENLDEDNAYVDVVGDGEARSSLPKMQRKAHIEFYRKLKSFRNRAPQLDCQLCDASIPNNDASIRSHIHGHCKTSMFVCKLCQKGFQDQHLVFEHIDREHPAQKGTKYIEDRRDMGLLVEILTQCFPRVFCRARDILFDAIGRLTSLTESKQQTKISCLLCGQIVPTMKSCIYGHLSIHPSYKCKKCRFSSNDEKSQLEHQKREHPDFPSGERCFCISLAFDVLLETLKSCFPIEQNEICGEKNLEEVNNSSLFLHPGSVLESKKIIKNKKEEEGEGEECLIIEEEEKKGKKRNLLIKKDDNNNKNENIGKKRKQRKRSILSEEEVTSDKKK</sequence>
<proteinExistence type="predicted"/>
<organism evidence="4 5">
    <name type="scientific">Meloidogyne incognita</name>
    <name type="common">Southern root-knot nematode worm</name>
    <name type="synonym">Oxyuris incognita</name>
    <dbReference type="NCBI Taxonomy" id="6306"/>
    <lineage>
        <taxon>Eukaryota</taxon>
        <taxon>Metazoa</taxon>
        <taxon>Ecdysozoa</taxon>
        <taxon>Nematoda</taxon>
        <taxon>Chromadorea</taxon>
        <taxon>Rhabditida</taxon>
        <taxon>Tylenchina</taxon>
        <taxon>Tylenchomorpha</taxon>
        <taxon>Tylenchoidea</taxon>
        <taxon>Meloidogynidae</taxon>
        <taxon>Meloidogyninae</taxon>
        <taxon>Meloidogyne</taxon>
        <taxon>Meloidogyne incognita group</taxon>
    </lineage>
</organism>
<dbReference type="SMART" id="SM00355">
    <property type="entry name" value="ZnF_C2H2"/>
    <property type="match status" value="4"/>
</dbReference>
<feature type="domain" description="C2H2-type" evidence="3">
    <location>
        <begin position="150"/>
        <end position="178"/>
    </location>
</feature>
<keyword evidence="1" id="KW-0479">Metal-binding</keyword>
<accession>A0A914M7V7</accession>